<keyword evidence="2" id="KW-0808">Transferase</keyword>
<evidence type="ECO:0000313" key="3">
    <source>
        <dbReference type="Proteomes" id="UP001344632"/>
    </source>
</evidence>
<dbReference type="EC" id="2.3.1.-" evidence="2"/>
<dbReference type="SUPFAM" id="SSF55729">
    <property type="entry name" value="Acyl-CoA N-acyltransferases (Nat)"/>
    <property type="match status" value="1"/>
</dbReference>
<dbReference type="InterPro" id="IPR041380">
    <property type="entry name" value="Acetyltransf_17"/>
</dbReference>
<keyword evidence="3" id="KW-1185">Reference proteome</keyword>
<dbReference type="InterPro" id="IPR051554">
    <property type="entry name" value="Acetyltransferase_Eis"/>
</dbReference>
<dbReference type="Pfam" id="PF13527">
    <property type="entry name" value="Acetyltransf_9"/>
    <property type="match status" value="1"/>
</dbReference>
<dbReference type="Gene3D" id="3.30.1050.10">
    <property type="entry name" value="SCP2 sterol-binding domain"/>
    <property type="match status" value="1"/>
</dbReference>
<dbReference type="PANTHER" id="PTHR37817:SF1">
    <property type="entry name" value="N-ACETYLTRANSFERASE EIS"/>
    <property type="match status" value="1"/>
</dbReference>
<reference evidence="2 3" key="1">
    <citation type="submission" date="2023-03" db="EMBL/GenBank/DDBJ databases">
        <title>Bacillus Genome Sequencing.</title>
        <authorList>
            <person name="Dunlap C."/>
        </authorList>
    </citation>
    <scope>NUCLEOTIDE SEQUENCE [LARGE SCALE GENOMIC DNA]</scope>
    <source>
        <strain evidence="2 3">BD-525</strain>
    </source>
</reference>
<dbReference type="PANTHER" id="PTHR37817">
    <property type="entry name" value="N-ACETYLTRANSFERASE EIS"/>
    <property type="match status" value="1"/>
</dbReference>
<evidence type="ECO:0000313" key="2">
    <source>
        <dbReference type="EMBL" id="MEC0243896.1"/>
    </source>
</evidence>
<comment type="caution">
    <text evidence="2">The sequence shown here is derived from an EMBL/GenBank/DDBJ whole genome shotgun (WGS) entry which is preliminary data.</text>
</comment>
<dbReference type="InterPro" id="IPR025559">
    <property type="entry name" value="Eis_dom"/>
</dbReference>
<dbReference type="RefSeq" id="WP_326091587.1">
    <property type="nucleotide sequence ID" value="NZ_JARLKZ010000030.1"/>
</dbReference>
<dbReference type="Gene3D" id="3.40.630.30">
    <property type="match status" value="2"/>
</dbReference>
<dbReference type="Proteomes" id="UP001344632">
    <property type="component" value="Unassembled WGS sequence"/>
</dbReference>
<accession>A0ABU6GZG5</accession>
<name>A0ABU6GZG5_9BACL</name>
<proteinExistence type="predicted"/>
<gene>
    <name evidence="2" type="ORF">P4H66_29230</name>
</gene>
<protein>
    <submittedName>
        <fullName evidence="2">GNAT family N-acetyltransferase</fullName>
        <ecNumber evidence="2">2.3.1.-</ecNumber>
    </submittedName>
</protein>
<dbReference type="Pfam" id="PF17668">
    <property type="entry name" value="Acetyltransf_17"/>
    <property type="match status" value="1"/>
</dbReference>
<keyword evidence="2" id="KW-0012">Acyltransferase</keyword>
<dbReference type="SUPFAM" id="SSF55718">
    <property type="entry name" value="SCP-like"/>
    <property type="match status" value="1"/>
</dbReference>
<dbReference type="InterPro" id="IPR016181">
    <property type="entry name" value="Acyl_CoA_acyltransferase"/>
</dbReference>
<dbReference type="Pfam" id="PF13530">
    <property type="entry name" value="SCP2_2"/>
    <property type="match status" value="1"/>
</dbReference>
<organism evidence="2 3">
    <name type="scientific">Paenibacillus dokdonensis</name>
    <dbReference type="NCBI Taxonomy" id="2567944"/>
    <lineage>
        <taxon>Bacteria</taxon>
        <taxon>Bacillati</taxon>
        <taxon>Bacillota</taxon>
        <taxon>Bacilli</taxon>
        <taxon>Bacillales</taxon>
        <taxon>Paenibacillaceae</taxon>
        <taxon>Paenibacillus</taxon>
    </lineage>
</organism>
<dbReference type="InterPro" id="IPR036527">
    <property type="entry name" value="SCP2_sterol-bd_dom_sf"/>
</dbReference>
<dbReference type="InterPro" id="IPR000182">
    <property type="entry name" value="GNAT_dom"/>
</dbReference>
<dbReference type="CDD" id="cd04301">
    <property type="entry name" value="NAT_SF"/>
    <property type="match status" value="1"/>
</dbReference>
<dbReference type="EMBL" id="JARLKZ010000030">
    <property type="protein sequence ID" value="MEC0243896.1"/>
    <property type="molecule type" value="Genomic_DNA"/>
</dbReference>
<sequence>MEIRTLKAEDFDAMIRLGEYAFQYRMSAEDKENARKRFSPENTWGIFGEEGELGAKLVLLPVDIFVYGKKIPMAGIGGVATWPEYRRQGLVKQLLTHSMKVMNESGKLLSLLHPFSFPFYRKYGWEMFSDYKKYVIPTDKLPAKEMTDGTVRRDITDIAILNQVYEAYASGFNGMMVRSEERWKHSILDDEGHTAVYYSPSGEPQGYLLYKAEKKELLVEEFIWLNEESRRALWTFICNHDSMVTQTVLAQMPANDGLTYMLADPRITQELAPFGMARIVNAAGFVEEFAFQGSGEEQSWTVQIKDPYAPWNEGNWQWTLSAQGKASATMTDLDENTQVQCDIQTLTAMMLGYKRPMELWKMGRLNGEAEAITRLEQAIPVGQTFLLDYF</sequence>
<dbReference type="PROSITE" id="PS51186">
    <property type="entry name" value="GNAT"/>
    <property type="match status" value="1"/>
</dbReference>
<evidence type="ECO:0000259" key="1">
    <source>
        <dbReference type="PROSITE" id="PS51186"/>
    </source>
</evidence>
<dbReference type="GO" id="GO:0016746">
    <property type="term" value="F:acyltransferase activity"/>
    <property type="evidence" value="ECO:0007669"/>
    <property type="project" value="UniProtKB-KW"/>
</dbReference>
<feature type="domain" description="N-acetyltransferase" evidence="1">
    <location>
        <begin position="1"/>
        <end position="147"/>
    </location>
</feature>